<dbReference type="Pfam" id="PF00384">
    <property type="entry name" value="Molybdopterin"/>
    <property type="match status" value="1"/>
</dbReference>
<dbReference type="SMART" id="SM00926">
    <property type="entry name" value="Molybdop_Fe4S4"/>
    <property type="match status" value="1"/>
</dbReference>
<dbReference type="InterPro" id="IPR019546">
    <property type="entry name" value="TAT_signal_bac_arc"/>
</dbReference>
<dbReference type="GO" id="GO:0009061">
    <property type="term" value="P:anaerobic respiration"/>
    <property type="evidence" value="ECO:0007669"/>
    <property type="project" value="TreeGrafter"/>
</dbReference>
<dbReference type="STRING" id="84022.CACET_c08460"/>
<dbReference type="GO" id="GO:0009055">
    <property type="term" value="F:electron transfer activity"/>
    <property type="evidence" value="ECO:0007669"/>
    <property type="project" value="TreeGrafter"/>
</dbReference>
<evidence type="ECO:0000256" key="2">
    <source>
        <dbReference type="ARBA" id="ARBA00022723"/>
    </source>
</evidence>
<protein>
    <submittedName>
        <fullName evidence="7">Anaerobic dimethyl sulfoxide reductase chain A</fullName>
        <ecNumber evidence="7">1.8.99.-</ecNumber>
    </submittedName>
</protein>
<organism evidence="7 8">
    <name type="scientific">Clostridium aceticum</name>
    <dbReference type="NCBI Taxonomy" id="84022"/>
    <lineage>
        <taxon>Bacteria</taxon>
        <taxon>Bacillati</taxon>
        <taxon>Bacillota</taxon>
        <taxon>Clostridia</taxon>
        <taxon>Eubacteriales</taxon>
        <taxon>Clostridiaceae</taxon>
        <taxon>Clostridium</taxon>
    </lineage>
</organism>
<dbReference type="GO" id="GO:0016491">
    <property type="term" value="F:oxidoreductase activity"/>
    <property type="evidence" value="ECO:0007669"/>
    <property type="project" value="UniProtKB-KW"/>
</dbReference>
<dbReference type="SUPFAM" id="SSF50692">
    <property type="entry name" value="ADC-like"/>
    <property type="match status" value="1"/>
</dbReference>
<keyword evidence="4 7" id="KW-0560">Oxidoreductase</keyword>
<keyword evidence="2" id="KW-0479">Metal-binding</keyword>
<keyword evidence="8" id="KW-1185">Reference proteome</keyword>
<dbReference type="Gene3D" id="3.40.50.740">
    <property type="match status" value="1"/>
</dbReference>
<dbReference type="Pfam" id="PF10518">
    <property type="entry name" value="TAT_signal"/>
    <property type="match status" value="1"/>
</dbReference>
<dbReference type="Gene3D" id="3.40.50.12440">
    <property type="match status" value="1"/>
</dbReference>
<dbReference type="GO" id="GO:0043546">
    <property type="term" value="F:molybdopterin cofactor binding"/>
    <property type="evidence" value="ECO:0007669"/>
    <property type="project" value="InterPro"/>
</dbReference>
<evidence type="ECO:0000313" key="7">
    <source>
        <dbReference type="EMBL" id="AKL94355.1"/>
    </source>
</evidence>
<dbReference type="KEGG" id="cace:CACET_c08460"/>
<dbReference type="Pfam" id="PF01568">
    <property type="entry name" value="Molydop_binding"/>
    <property type="match status" value="1"/>
</dbReference>
<dbReference type="OrthoDB" id="9803192at2"/>
<evidence type="ECO:0000256" key="3">
    <source>
        <dbReference type="ARBA" id="ARBA00022729"/>
    </source>
</evidence>
<dbReference type="GO" id="GO:0051536">
    <property type="term" value="F:iron-sulfur cluster binding"/>
    <property type="evidence" value="ECO:0007669"/>
    <property type="project" value="UniProtKB-KW"/>
</dbReference>
<dbReference type="InterPro" id="IPR006963">
    <property type="entry name" value="Mopterin_OxRdtase_4Fe-4S_dom"/>
</dbReference>
<dbReference type="PATRIC" id="fig|84022.5.peg.2479"/>
<dbReference type="GO" id="GO:0030288">
    <property type="term" value="C:outer membrane-bounded periplasmic space"/>
    <property type="evidence" value="ECO:0007669"/>
    <property type="project" value="TreeGrafter"/>
</dbReference>
<dbReference type="PROSITE" id="PS51669">
    <property type="entry name" value="4FE4S_MOW_BIS_MGD"/>
    <property type="match status" value="1"/>
</dbReference>
<dbReference type="InterPro" id="IPR006656">
    <property type="entry name" value="Mopterin_OxRdtase"/>
</dbReference>
<dbReference type="AlphaFoldDB" id="A0A0D8IGX8"/>
<proteinExistence type="inferred from homology"/>
<keyword evidence="6" id="KW-0411">Iron-sulfur</keyword>
<dbReference type="InterPro" id="IPR006657">
    <property type="entry name" value="MoPterin_dinucl-bd_dom"/>
</dbReference>
<dbReference type="InterPro" id="IPR006311">
    <property type="entry name" value="TAT_signal"/>
</dbReference>
<comment type="similarity">
    <text evidence="1">Belongs to the prokaryotic molybdopterin-containing oxidoreductase family.</text>
</comment>
<evidence type="ECO:0000256" key="1">
    <source>
        <dbReference type="ARBA" id="ARBA00010312"/>
    </source>
</evidence>
<dbReference type="Gene3D" id="3.40.228.10">
    <property type="entry name" value="Dimethylsulfoxide Reductase, domain 2"/>
    <property type="match status" value="1"/>
</dbReference>
<dbReference type="InterPro" id="IPR009010">
    <property type="entry name" value="Asp_de-COase-like_dom_sf"/>
</dbReference>
<dbReference type="PANTHER" id="PTHR43742:SF3">
    <property type="entry name" value="DIMETHYL SULFOXIDE REDUCTASE DMSA"/>
    <property type="match status" value="1"/>
</dbReference>
<sequence>MNNFIDKVKSFKMNRRSFLKWSAATSAALMVTGYESELSEVSAAEADSILSKKGEWVSAACWHNCGGRCLNKAYVVDGVVIRQKTDDTHPDSIDFPQQRACARGRSQRKQVFGADRLKYPMKRKHWAPGGGQKELRGKDQWVRISWNEALDIVSSETTRIKESYGNQSIYLVHGADGRSGEMRAPFALYGGYVEKYGSRSRGAWARAMQPIMGIHQKQHALNDRMDILNAKLIVLWGNNPAWNSGSYAMNNLLRAKEAGIKIISIDPFYNTTASVLADEFIPIRPATDTPMLLAIAYVLITEDSPEKPLIDWDFLNRCTVGFDSEHMPQGADPKENFKDYVLGTYDNQPKTPEWASEICGTPADKIRSFANELGSTKPATVLFGWNSARIEKGQHVCLAQTTVGAMTGNMGIAGGCFSCSAQEPSTNGGPALVRAGSTGVSELENPLKQPKLSSAEHWDAILTGKYTDGVGAKKDIDVRMIYHSHSSTLNQTNNANKGIKAHRKVEFVVTNQYVLNPNAAYSDIVLPITTMWERFGNVTAGNRETLIWARKVIEPLFESKDDYWIAKELGKRWGIDSLQIQHISDEQIIFNQIAGAQVIKPDNSGYEPLVTITDDDIKAWGVEGKPQIGRITLDEFKEKGIYQVERKKDDKFVYIHNKKFRENPEENPLSTKSGKIEIHCQELADMVTKAGWNKGNPIAIYEPATHGYEATFKNWNKKIKGRYPLQLCSIHGQRQTHSVMGNVPWLREAFPYELYMNTIDAKARGFSEQDVVRVFNEHGSLLRRLHITERVMPGVVLLPQGSWIEIDDNGNCRGGSANMLTGDYPSGPDIESFQACIVDVEKYNKELEPDHKWKQRIVL</sequence>
<dbReference type="PANTHER" id="PTHR43742">
    <property type="entry name" value="TRIMETHYLAMINE-N-OXIDE REDUCTASE"/>
    <property type="match status" value="1"/>
</dbReference>
<dbReference type="RefSeq" id="WP_044823495.1">
    <property type="nucleotide sequence ID" value="NZ_CP009687.1"/>
</dbReference>
<accession>A0A0D8IGX8</accession>
<evidence type="ECO:0000256" key="5">
    <source>
        <dbReference type="ARBA" id="ARBA00023004"/>
    </source>
</evidence>
<dbReference type="Gene3D" id="2.40.40.20">
    <property type="match status" value="1"/>
</dbReference>
<dbReference type="SUPFAM" id="SSF53706">
    <property type="entry name" value="Formate dehydrogenase/DMSO reductase, domains 1-3"/>
    <property type="match status" value="1"/>
</dbReference>
<keyword evidence="5" id="KW-0408">Iron</keyword>
<gene>
    <name evidence="7" type="primary">dmsA</name>
    <name evidence="7" type="ORF">CACET_c08460</name>
</gene>
<reference evidence="7 8" key="1">
    <citation type="submission" date="2014-10" db="EMBL/GenBank/DDBJ databases">
        <title>Genome sequence of Clostridium aceticum DSM 1496.</title>
        <authorList>
            <person name="Poehlein A."/>
            <person name="Schiel-Bengelsdorf B."/>
            <person name="Gottschalk G."/>
            <person name="Duerre P."/>
            <person name="Daniel R."/>
        </authorList>
    </citation>
    <scope>NUCLEOTIDE SEQUENCE [LARGE SCALE GENOMIC DNA]</scope>
    <source>
        <strain evidence="7 8">DSM 1496</strain>
    </source>
</reference>
<dbReference type="Proteomes" id="UP000035704">
    <property type="component" value="Chromosome"/>
</dbReference>
<evidence type="ECO:0000256" key="6">
    <source>
        <dbReference type="ARBA" id="ARBA00023014"/>
    </source>
</evidence>
<keyword evidence="3" id="KW-0732">Signal</keyword>
<dbReference type="PROSITE" id="PS51318">
    <property type="entry name" value="TAT"/>
    <property type="match status" value="1"/>
</dbReference>
<dbReference type="InterPro" id="IPR050612">
    <property type="entry name" value="Prok_Mopterin_Oxidored"/>
</dbReference>
<dbReference type="EMBL" id="CP009687">
    <property type="protein sequence ID" value="AKL94355.1"/>
    <property type="molecule type" value="Genomic_DNA"/>
</dbReference>
<dbReference type="EC" id="1.8.99.-" evidence="7"/>
<evidence type="ECO:0000313" key="8">
    <source>
        <dbReference type="Proteomes" id="UP000035704"/>
    </source>
</evidence>
<evidence type="ECO:0000256" key="4">
    <source>
        <dbReference type="ARBA" id="ARBA00023002"/>
    </source>
</evidence>
<dbReference type="Pfam" id="PF04879">
    <property type="entry name" value="Molybdop_Fe4S4"/>
    <property type="match status" value="1"/>
</dbReference>
<dbReference type="GO" id="GO:0030151">
    <property type="term" value="F:molybdenum ion binding"/>
    <property type="evidence" value="ECO:0007669"/>
    <property type="project" value="TreeGrafter"/>
</dbReference>
<name>A0A0D8IGX8_9CLOT</name>